<accession>A0A4R6KFJ3</accession>
<dbReference type="Proteomes" id="UP000295388">
    <property type="component" value="Unassembled WGS sequence"/>
</dbReference>
<feature type="transmembrane region" description="Helical" evidence="1">
    <location>
        <begin position="157"/>
        <end position="180"/>
    </location>
</feature>
<proteinExistence type="predicted"/>
<dbReference type="Pfam" id="PF12679">
    <property type="entry name" value="ABC2_membrane_2"/>
    <property type="match status" value="1"/>
</dbReference>
<feature type="transmembrane region" description="Helical" evidence="1">
    <location>
        <begin position="242"/>
        <end position="261"/>
    </location>
</feature>
<dbReference type="PANTHER" id="PTHR37305:SF1">
    <property type="entry name" value="MEMBRANE PROTEIN"/>
    <property type="match status" value="1"/>
</dbReference>
<dbReference type="PANTHER" id="PTHR37305">
    <property type="entry name" value="INTEGRAL MEMBRANE PROTEIN-RELATED"/>
    <property type="match status" value="1"/>
</dbReference>
<evidence type="ECO:0000313" key="2">
    <source>
        <dbReference type="EMBL" id="TDO48020.1"/>
    </source>
</evidence>
<organism evidence="2 3">
    <name type="scientific">Kribbella caucasensis</name>
    <dbReference type="NCBI Taxonomy" id="2512215"/>
    <lineage>
        <taxon>Bacteria</taxon>
        <taxon>Bacillati</taxon>
        <taxon>Actinomycetota</taxon>
        <taxon>Actinomycetes</taxon>
        <taxon>Propionibacteriales</taxon>
        <taxon>Kribbellaceae</taxon>
        <taxon>Kribbella</taxon>
    </lineage>
</organism>
<keyword evidence="1" id="KW-0472">Membrane</keyword>
<feature type="transmembrane region" description="Helical" evidence="1">
    <location>
        <begin position="120"/>
        <end position="145"/>
    </location>
</feature>
<keyword evidence="3" id="KW-1185">Reference proteome</keyword>
<gene>
    <name evidence="2" type="ORF">EV643_108337</name>
</gene>
<dbReference type="GO" id="GO:0005886">
    <property type="term" value="C:plasma membrane"/>
    <property type="evidence" value="ECO:0007669"/>
    <property type="project" value="UniProtKB-SubCell"/>
</dbReference>
<protein>
    <submittedName>
        <fullName evidence="2">ABC-2 type transport system permease protein</fullName>
    </submittedName>
</protein>
<dbReference type="GO" id="GO:0140359">
    <property type="term" value="F:ABC-type transporter activity"/>
    <property type="evidence" value="ECO:0007669"/>
    <property type="project" value="InterPro"/>
</dbReference>
<dbReference type="EMBL" id="SNWQ01000008">
    <property type="protein sequence ID" value="TDO48020.1"/>
    <property type="molecule type" value="Genomic_DNA"/>
</dbReference>
<feature type="transmembrane region" description="Helical" evidence="1">
    <location>
        <begin position="80"/>
        <end position="99"/>
    </location>
</feature>
<keyword evidence="1" id="KW-1133">Transmembrane helix</keyword>
<dbReference type="AlphaFoldDB" id="A0A4R6KFJ3"/>
<dbReference type="OrthoDB" id="3686802at2"/>
<evidence type="ECO:0000256" key="1">
    <source>
        <dbReference type="SAM" id="Phobius"/>
    </source>
</evidence>
<reference evidence="2 3" key="1">
    <citation type="submission" date="2019-03" db="EMBL/GenBank/DDBJ databases">
        <title>Genomic Encyclopedia of Type Strains, Phase III (KMG-III): the genomes of soil and plant-associated and newly described type strains.</title>
        <authorList>
            <person name="Whitman W."/>
        </authorList>
    </citation>
    <scope>NUCLEOTIDE SEQUENCE [LARGE SCALE GENOMIC DNA]</scope>
    <source>
        <strain evidence="2 3">VKM Ac-2527</strain>
    </source>
</reference>
<comment type="caution">
    <text evidence="2">The sequence shown here is derived from an EMBL/GenBank/DDBJ whole genome shotgun (WGS) entry which is preliminary data.</text>
</comment>
<evidence type="ECO:0000313" key="3">
    <source>
        <dbReference type="Proteomes" id="UP000295388"/>
    </source>
</evidence>
<name>A0A4R6KFJ3_9ACTN</name>
<sequence length="267" mass="28055">MSSTVFRQTLRQVRRTLGVLVLGVGAFFYLVLLASSSFTKEAPNLPFFQSPPKAITAFLGGSADFFHADGWLSAGMTHPVILSLLTSSALLVAAGSVATEVERGTIDLVLARPVGRVPFLLAKALASIIAVTAAELGGLAGVLIARQTIDGVRELSIGSVLRAFTGSWLLFVGVAMVGMLVSARSSLRGQSIGITVGIVVAWFFMNFIALLIDGISGLRFASPFHYFRPIDLLAGNAPAGDLLVLAAVPAVALLLAAAEFTRRDLTR</sequence>
<feature type="transmembrane region" description="Helical" evidence="1">
    <location>
        <begin position="192"/>
        <end position="212"/>
    </location>
</feature>
<feature type="transmembrane region" description="Helical" evidence="1">
    <location>
        <begin position="17"/>
        <end position="38"/>
    </location>
</feature>
<keyword evidence="1" id="KW-0812">Transmembrane</keyword>